<name>A0ABS8UL93_DATST</name>
<feature type="non-terminal residue" evidence="1">
    <location>
        <position position="1"/>
    </location>
</feature>
<proteinExistence type="predicted"/>
<protein>
    <submittedName>
        <fullName evidence="1">Uncharacterized protein</fullName>
    </submittedName>
</protein>
<organism evidence="1 2">
    <name type="scientific">Datura stramonium</name>
    <name type="common">Jimsonweed</name>
    <name type="synonym">Common thornapple</name>
    <dbReference type="NCBI Taxonomy" id="4076"/>
    <lineage>
        <taxon>Eukaryota</taxon>
        <taxon>Viridiplantae</taxon>
        <taxon>Streptophyta</taxon>
        <taxon>Embryophyta</taxon>
        <taxon>Tracheophyta</taxon>
        <taxon>Spermatophyta</taxon>
        <taxon>Magnoliopsida</taxon>
        <taxon>eudicotyledons</taxon>
        <taxon>Gunneridae</taxon>
        <taxon>Pentapetalae</taxon>
        <taxon>asterids</taxon>
        <taxon>lamiids</taxon>
        <taxon>Solanales</taxon>
        <taxon>Solanaceae</taxon>
        <taxon>Solanoideae</taxon>
        <taxon>Datureae</taxon>
        <taxon>Datura</taxon>
    </lineage>
</organism>
<accession>A0ABS8UL93</accession>
<comment type="caution">
    <text evidence="1">The sequence shown here is derived from an EMBL/GenBank/DDBJ whole genome shotgun (WGS) entry which is preliminary data.</text>
</comment>
<keyword evidence="2" id="KW-1185">Reference proteome</keyword>
<gene>
    <name evidence="1" type="ORF">HAX54_017685</name>
</gene>
<dbReference type="Proteomes" id="UP000823775">
    <property type="component" value="Unassembled WGS sequence"/>
</dbReference>
<evidence type="ECO:0000313" key="2">
    <source>
        <dbReference type="Proteomes" id="UP000823775"/>
    </source>
</evidence>
<reference evidence="1 2" key="1">
    <citation type="journal article" date="2021" name="BMC Genomics">
        <title>Datura genome reveals duplications of psychoactive alkaloid biosynthetic genes and high mutation rate following tissue culture.</title>
        <authorList>
            <person name="Rajewski A."/>
            <person name="Carter-House D."/>
            <person name="Stajich J."/>
            <person name="Litt A."/>
        </authorList>
    </citation>
    <scope>NUCLEOTIDE SEQUENCE [LARGE SCALE GENOMIC DNA]</scope>
    <source>
        <strain evidence="1">AR-01</strain>
    </source>
</reference>
<sequence>FQTLVELAASAVLSTHLTLQEMSLLVAINAATKIQKVATDGHSGRPTGLLLY</sequence>
<dbReference type="EMBL" id="JACEIK010002179">
    <property type="protein sequence ID" value="MCD9559621.1"/>
    <property type="molecule type" value="Genomic_DNA"/>
</dbReference>
<evidence type="ECO:0000313" key="1">
    <source>
        <dbReference type="EMBL" id="MCD9559621.1"/>
    </source>
</evidence>